<evidence type="ECO:0008006" key="2">
    <source>
        <dbReference type="Google" id="ProtNLM"/>
    </source>
</evidence>
<reference evidence="1" key="1">
    <citation type="journal article" date="2014" name="Front. Microbiol.">
        <title>High frequency of phylogenetically diverse reductive dehalogenase-homologous genes in deep subseafloor sedimentary metagenomes.</title>
        <authorList>
            <person name="Kawai M."/>
            <person name="Futagami T."/>
            <person name="Toyoda A."/>
            <person name="Takaki Y."/>
            <person name="Nishi S."/>
            <person name="Hori S."/>
            <person name="Arai W."/>
            <person name="Tsubouchi T."/>
            <person name="Morono Y."/>
            <person name="Uchiyama I."/>
            <person name="Ito T."/>
            <person name="Fujiyama A."/>
            <person name="Inagaki F."/>
            <person name="Takami H."/>
        </authorList>
    </citation>
    <scope>NUCLEOTIDE SEQUENCE</scope>
    <source>
        <strain evidence="1">Expedition CK06-06</strain>
    </source>
</reference>
<feature type="non-terminal residue" evidence="1">
    <location>
        <position position="1"/>
    </location>
</feature>
<name>X0Z1H8_9ZZZZ</name>
<dbReference type="AlphaFoldDB" id="X0Z1H8"/>
<protein>
    <recommendedName>
        <fullName evidence="2">Amidophosphoribosyltransferase</fullName>
    </recommendedName>
</protein>
<gene>
    <name evidence="1" type="ORF">S01H4_16304</name>
</gene>
<comment type="caution">
    <text evidence="1">The sequence shown here is derived from an EMBL/GenBank/DDBJ whole genome shotgun (WGS) entry which is preliminary data.</text>
</comment>
<sequence>SRSELDLAGRWAIKELIGRDIGDPSEYTDPESDNYKAMVEVIRKRLGLTTLKYQKLEDLVEAIGLPKEKLCTYCWDGVE</sequence>
<organism evidence="1">
    <name type="scientific">marine sediment metagenome</name>
    <dbReference type="NCBI Taxonomy" id="412755"/>
    <lineage>
        <taxon>unclassified sequences</taxon>
        <taxon>metagenomes</taxon>
        <taxon>ecological metagenomes</taxon>
    </lineage>
</organism>
<evidence type="ECO:0000313" key="1">
    <source>
        <dbReference type="EMBL" id="GAG54363.1"/>
    </source>
</evidence>
<dbReference type="EMBL" id="BART01007143">
    <property type="protein sequence ID" value="GAG54363.1"/>
    <property type="molecule type" value="Genomic_DNA"/>
</dbReference>
<accession>X0Z1H8</accession>
<proteinExistence type="predicted"/>